<evidence type="ECO:0000256" key="2">
    <source>
        <dbReference type="ARBA" id="ARBA00022801"/>
    </source>
</evidence>
<dbReference type="InterPro" id="IPR015797">
    <property type="entry name" value="NUDIX_hydrolase-like_dom_sf"/>
</dbReference>
<keyword evidence="6" id="KW-1185">Reference proteome</keyword>
<dbReference type="InterPro" id="IPR020476">
    <property type="entry name" value="Nudix_hydrolase"/>
</dbReference>
<dbReference type="InterPro" id="IPR020084">
    <property type="entry name" value="NUDIX_hydrolase_CS"/>
</dbReference>
<keyword evidence="2 3" id="KW-0378">Hydrolase</keyword>
<dbReference type="RefSeq" id="WP_201376408.1">
    <property type="nucleotide sequence ID" value="NZ_BNJG01000004.1"/>
</dbReference>
<evidence type="ECO:0000313" key="6">
    <source>
        <dbReference type="Proteomes" id="UP000654345"/>
    </source>
</evidence>
<dbReference type="PROSITE" id="PS51462">
    <property type="entry name" value="NUDIX"/>
    <property type="match status" value="1"/>
</dbReference>
<dbReference type="Pfam" id="PF00293">
    <property type="entry name" value="NUDIX"/>
    <property type="match status" value="1"/>
</dbReference>
<dbReference type="SUPFAM" id="SSF55811">
    <property type="entry name" value="Nudix"/>
    <property type="match status" value="1"/>
</dbReference>
<dbReference type="InterPro" id="IPR000086">
    <property type="entry name" value="NUDIX_hydrolase_dom"/>
</dbReference>
<protein>
    <submittedName>
        <fullName evidence="5">MutT/NUDIX-like protein</fullName>
    </submittedName>
</protein>
<comment type="caution">
    <text evidence="5">The sequence shown here is derived from an EMBL/GenBank/DDBJ whole genome shotgun (WGS) entry which is preliminary data.</text>
</comment>
<gene>
    <name evidence="5" type="ORF">KSB_87240</name>
</gene>
<evidence type="ECO:0000256" key="3">
    <source>
        <dbReference type="RuleBase" id="RU003476"/>
    </source>
</evidence>
<dbReference type="PANTHER" id="PTHR43046">
    <property type="entry name" value="GDP-MANNOSE MANNOSYL HYDROLASE"/>
    <property type="match status" value="1"/>
</dbReference>
<accession>A0ABQ3V5T1</accession>
<dbReference type="PROSITE" id="PS00893">
    <property type="entry name" value="NUDIX_BOX"/>
    <property type="match status" value="1"/>
</dbReference>
<dbReference type="Gene3D" id="3.90.79.10">
    <property type="entry name" value="Nucleoside Triphosphate Pyrophosphohydrolase"/>
    <property type="match status" value="1"/>
</dbReference>
<dbReference type="PRINTS" id="PR00502">
    <property type="entry name" value="NUDIXFAMILY"/>
</dbReference>
<reference evidence="5 6" key="1">
    <citation type="journal article" date="2021" name="Int. J. Syst. Evol. Microbiol.">
        <title>Reticulibacter mediterranei gen. nov., sp. nov., within the new family Reticulibacteraceae fam. nov., and Ktedonospora formicarum gen. nov., sp. nov., Ktedonobacter robiniae sp. nov., Dictyobacter formicarum sp. nov. and Dictyobacter arantiisoli sp. nov., belonging to the class Ktedonobacteria.</title>
        <authorList>
            <person name="Yabe S."/>
            <person name="Zheng Y."/>
            <person name="Wang C.M."/>
            <person name="Sakai Y."/>
            <person name="Abe K."/>
            <person name="Yokota A."/>
            <person name="Donadio S."/>
            <person name="Cavaletti L."/>
            <person name="Monciardini P."/>
        </authorList>
    </citation>
    <scope>NUCLEOTIDE SEQUENCE [LARGE SCALE GENOMIC DNA]</scope>
    <source>
        <strain evidence="5 6">SOSP1-30</strain>
    </source>
</reference>
<comment type="similarity">
    <text evidence="3">Belongs to the Nudix hydrolase family.</text>
</comment>
<sequence length="156" mass="17745">MARIDYYNDPQAPRPNSLVPAASAIICDQQGRILLHRRSDNNLWALPGGAMEPGESIGKTVVREVREETGLHVQPERIVGIYSDPRHIIAFSDGEVRQQFSVCFACMLLGGKLRVSAESFEVAFFFPCEIEYLSMHPSIRLRIHHFLEQRTQPYFS</sequence>
<evidence type="ECO:0000256" key="1">
    <source>
        <dbReference type="ARBA" id="ARBA00001946"/>
    </source>
</evidence>
<organism evidence="5 6">
    <name type="scientific">Ktedonobacter robiniae</name>
    <dbReference type="NCBI Taxonomy" id="2778365"/>
    <lineage>
        <taxon>Bacteria</taxon>
        <taxon>Bacillati</taxon>
        <taxon>Chloroflexota</taxon>
        <taxon>Ktedonobacteria</taxon>
        <taxon>Ktedonobacterales</taxon>
        <taxon>Ktedonobacteraceae</taxon>
        <taxon>Ktedonobacter</taxon>
    </lineage>
</organism>
<feature type="domain" description="Nudix hydrolase" evidence="4">
    <location>
        <begin position="17"/>
        <end position="147"/>
    </location>
</feature>
<dbReference type="PANTHER" id="PTHR43046:SF16">
    <property type="entry name" value="ADP-RIBOSE PYROPHOSPHATASE YJHB-RELATED"/>
    <property type="match status" value="1"/>
</dbReference>
<dbReference type="EMBL" id="BNJG01000004">
    <property type="protein sequence ID" value="GHO60249.1"/>
    <property type="molecule type" value="Genomic_DNA"/>
</dbReference>
<name>A0ABQ3V5T1_9CHLR</name>
<comment type="cofactor">
    <cofactor evidence="1">
        <name>Mg(2+)</name>
        <dbReference type="ChEBI" id="CHEBI:18420"/>
    </cofactor>
</comment>
<proteinExistence type="inferred from homology"/>
<dbReference type="Proteomes" id="UP000654345">
    <property type="component" value="Unassembled WGS sequence"/>
</dbReference>
<evidence type="ECO:0000313" key="5">
    <source>
        <dbReference type="EMBL" id="GHO60249.1"/>
    </source>
</evidence>
<evidence type="ECO:0000259" key="4">
    <source>
        <dbReference type="PROSITE" id="PS51462"/>
    </source>
</evidence>